<keyword evidence="2" id="KW-1185">Reference proteome</keyword>
<evidence type="ECO:0000313" key="2">
    <source>
        <dbReference type="Proteomes" id="UP001255416"/>
    </source>
</evidence>
<gene>
    <name evidence="1" type="ORF">QO231_00595</name>
</gene>
<protein>
    <submittedName>
        <fullName evidence="1">DUF2125 domain-containing protein</fullName>
    </submittedName>
</protein>
<comment type="caution">
    <text evidence="1">The sequence shown here is derived from an EMBL/GenBank/DDBJ whole genome shotgun (WGS) entry which is preliminary data.</text>
</comment>
<proteinExistence type="predicted"/>
<dbReference type="InterPro" id="IPR018666">
    <property type="entry name" value="DUF2125"/>
</dbReference>
<dbReference type="RefSeq" id="WP_316772001.1">
    <property type="nucleotide sequence ID" value="NZ_JASMWN010000001.1"/>
</dbReference>
<dbReference type="Pfam" id="PF09898">
    <property type="entry name" value="DUF2125"/>
    <property type="match status" value="1"/>
</dbReference>
<reference evidence="2" key="1">
    <citation type="submission" date="2023-05" db="EMBL/GenBank/DDBJ databases">
        <title>Sedimentitalea sp. nov. JM2-8.</title>
        <authorList>
            <person name="Huang J."/>
        </authorList>
    </citation>
    <scope>NUCLEOTIDE SEQUENCE [LARGE SCALE GENOMIC DNA]</scope>
    <source>
        <strain evidence="2">KHS03</strain>
    </source>
</reference>
<evidence type="ECO:0000313" key="1">
    <source>
        <dbReference type="EMBL" id="MDU9002342.1"/>
    </source>
</evidence>
<dbReference type="Proteomes" id="UP001255416">
    <property type="component" value="Unassembled WGS sequence"/>
</dbReference>
<accession>A0ABU3V849</accession>
<organism evidence="1 2">
    <name type="scientific">Sedimentitalea todarodis</name>
    <dbReference type="NCBI Taxonomy" id="1631240"/>
    <lineage>
        <taxon>Bacteria</taxon>
        <taxon>Pseudomonadati</taxon>
        <taxon>Pseudomonadota</taxon>
        <taxon>Alphaproteobacteria</taxon>
        <taxon>Rhodobacterales</taxon>
        <taxon>Paracoccaceae</taxon>
        <taxon>Sedimentitalea</taxon>
    </lineage>
</organism>
<dbReference type="EMBL" id="JASMWN010000001">
    <property type="protein sequence ID" value="MDU9002342.1"/>
    <property type="molecule type" value="Genomic_DNA"/>
</dbReference>
<name>A0ABU3V849_9RHOB</name>
<sequence length="333" mass="36538">MIRLLKILLVLGLVWSAYWYGAGYVLRQSVTAWFTAQTERGWQADYADISTSGYPTRHITTLTNPALADPATGAAWQADWLNMDSPAIWPGQQTLVFPATTQLLSYFDQTVALRAEGIVADLHLKPGRDLAVEWMALTSGPWQVDDATGEVLAADAIVLSMQGTDQAETYKFNVDAPQFVPGAALRRWVRPSAALPDSFDTLELDMKVRFDRPWDRRALEDRRPQPVEIDLKLAQAKWGALALLAAGQVTVDGRGVPTGELSIKAENWRDMLAIAQGSGAVPDYAIGPTERILNLLSNMSGNPETLDVTLSLRDGMVTLGPFPLGPAPYLYLR</sequence>